<name>A0ABX0K434_9PROT</name>
<gene>
    <name evidence="3" type="ORF">GOB81_13205</name>
</gene>
<dbReference type="PANTHER" id="PTHR13847:SF289">
    <property type="entry name" value="GLYCINE OXIDASE"/>
    <property type="match status" value="1"/>
</dbReference>
<proteinExistence type="predicted"/>
<feature type="domain" description="FAD dependent oxidoreductase" evidence="2">
    <location>
        <begin position="11"/>
        <end position="398"/>
    </location>
</feature>
<sequence length="423" mass="45747">MKSEAEKGMSVLVIGGGIVGLCCAWDLLRRGASVTLVDDGTPVHSASWGNAGHIAVEQVTPLASRSVLLSAPARLFPITGGPLDLVWKQPGSWLPWFVSYLSFCTSRSEKAGQAALQGLLADALDAWRHLLAGLNANDLLRVDGHYMVWGQPSDATRRKMHKALAVPTGTATRRPMTLAECEEVQTTYGYLPALGIKFSGPGRLSPPGKVLDVLRDALRAHGQIVTGRVLRVSSADGRAGVHLDDGRVLEADRVLVAAGARSSEILPEYTRYLIAERGYHIEWDHGGVPSAPPVVFSDHSTIVSCMGDRMRASTFVEFGKWDTPPDISKWEHLETFVRSAGFPIRSGFSRWMGARPTTPDYLPMLGPVPHRPGVFAAFGHQHLGLTLAAVTASAMASLIMGQAIGRDLRPFEPARFRTRQSHA</sequence>
<dbReference type="PANTHER" id="PTHR13847">
    <property type="entry name" value="SARCOSINE DEHYDROGENASE-RELATED"/>
    <property type="match status" value="1"/>
</dbReference>
<accession>A0ABX0K434</accession>
<protein>
    <submittedName>
        <fullName evidence="3">FAD-dependent oxidoreductase</fullName>
    </submittedName>
</protein>
<dbReference type="Gene3D" id="3.50.50.60">
    <property type="entry name" value="FAD/NAD(P)-binding domain"/>
    <property type="match status" value="2"/>
</dbReference>
<dbReference type="SUPFAM" id="SSF54373">
    <property type="entry name" value="FAD-linked reductases, C-terminal domain"/>
    <property type="match status" value="1"/>
</dbReference>
<comment type="caution">
    <text evidence="3">The sequence shown here is derived from an EMBL/GenBank/DDBJ whole genome shotgun (WGS) entry which is preliminary data.</text>
</comment>
<keyword evidence="1" id="KW-0560">Oxidoreductase</keyword>
<dbReference type="SUPFAM" id="SSF51971">
    <property type="entry name" value="Nucleotide-binding domain"/>
    <property type="match status" value="1"/>
</dbReference>
<reference evidence="3 4" key="1">
    <citation type="journal article" date="2020" name="Int. J. Syst. Evol. Microbiol.">
        <title>Novel acetic acid bacteria from cider fermentations: Acetobacter conturbans sp. nov. and Acetobacter fallax sp. nov.</title>
        <authorList>
            <person name="Sombolestani A.S."/>
            <person name="Cleenwerck I."/>
            <person name="Cnockaert M."/>
            <person name="Borremans W."/>
            <person name="Wieme A.D."/>
            <person name="De Vuyst L."/>
            <person name="Vandamme P."/>
        </authorList>
    </citation>
    <scope>NUCLEOTIDE SEQUENCE [LARGE SCALE GENOMIC DNA]</scope>
    <source>
        <strain evidence="3 4">LMG 1627</strain>
    </source>
</reference>
<dbReference type="InterPro" id="IPR036188">
    <property type="entry name" value="FAD/NAD-bd_sf"/>
</dbReference>
<dbReference type="Gene3D" id="3.30.9.10">
    <property type="entry name" value="D-Amino Acid Oxidase, subunit A, domain 2"/>
    <property type="match status" value="1"/>
</dbReference>
<dbReference type="EMBL" id="WOSY01000014">
    <property type="protein sequence ID" value="NHN89571.1"/>
    <property type="molecule type" value="Genomic_DNA"/>
</dbReference>
<dbReference type="RefSeq" id="WP_173570904.1">
    <property type="nucleotide sequence ID" value="NZ_WOSY01000014.1"/>
</dbReference>
<dbReference type="Pfam" id="PF01266">
    <property type="entry name" value="DAO"/>
    <property type="match status" value="1"/>
</dbReference>
<organism evidence="3 4">
    <name type="scientific">Acetobacter conturbans</name>
    <dbReference type="NCBI Taxonomy" id="1737472"/>
    <lineage>
        <taxon>Bacteria</taxon>
        <taxon>Pseudomonadati</taxon>
        <taxon>Pseudomonadota</taxon>
        <taxon>Alphaproteobacteria</taxon>
        <taxon>Acetobacterales</taxon>
        <taxon>Acetobacteraceae</taxon>
        <taxon>Acetobacter</taxon>
    </lineage>
</organism>
<evidence type="ECO:0000313" key="3">
    <source>
        <dbReference type="EMBL" id="NHN89571.1"/>
    </source>
</evidence>
<dbReference type="InterPro" id="IPR006076">
    <property type="entry name" value="FAD-dep_OxRdtase"/>
</dbReference>
<evidence type="ECO:0000313" key="4">
    <source>
        <dbReference type="Proteomes" id="UP000631653"/>
    </source>
</evidence>
<dbReference type="Proteomes" id="UP000631653">
    <property type="component" value="Unassembled WGS sequence"/>
</dbReference>
<keyword evidence="4" id="KW-1185">Reference proteome</keyword>
<evidence type="ECO:0000259" key="2">
    <source>
        <dbReference type="Pfam" id="PF01266"/>
    </source>
</evidence>
<evidence type="ECO:0000256" key="1">
    <source>
        <dbReference type="ARBA" id="ARBA00023002"/>
    </source>
</evidence>